<dbReference type="EMBL" id="LT598450">
    <property type="protein sequence ID" value="SCU80723.1"/>
    <property type="molecule type" value="Genomic_DNA"/>
</dbReference>
<dbReference type="Proteomes" id="UP000189911">
    <property type="component" value="Chromosome B"/>
</dbReference>
<dbReference type="OrthoDB" id="4035795at2759"/>
<gene>
    <name evidence="1" type="ORF">LANO_0B00980G</name>
</gene>
<dbReference type="AlphaFoldDB" id="A0A1G4IV23"/>
<reference evidence="2" key="1">
    <citation type="submission" date="2016-03" db="EMBL/GenBank/DDBJ databases">
        <authorList>
            <person name="Devillers Hugo."/>
        </authorList>
    </citation>
    <scope>NUCLEOTIDE SEQUENCE [LARGE SCALE GENOMIC DNA]</scope>
</reference>
<evidence type="ECO:0000313" key="1">
    <source>
        <dbReference type="EMBL" id="SCU80723.1"/>
    </source>
</evidence>
<proteinExistence type="predicted"/>
<evidence type="ECO:0000313" key="2">
    <source>
        <dbReference type="Proteomes" id="UP000189911"/>
    </source>
</evidence>
<organism evidence="1 2">
    <name type="scientific">Lachancea nothofagi CBS 11611</name>
    <dbReference type="NCBI Taxonomy" id="1266666"/>
    <lineage>
        <taxon>Eukaryota</taxon>
        <taxon>Fungi</taxon>
        <taxon>Dikarya</taxon>
        <taxon>Ascomycota</taxon>
        <taxon>Saccharomycotina</taxon>
        <taxon>Saccharomycetes</taxon>
        <taxon>Saccharomycetales</taxon>
        <taxon>Saccharomycetaceae</taxon>
        <taxon>Lachancea</taxon>
    </lineage>
</organism>
<accession>A0A1G4IV23</accession>
<protein>
    <submittedName>
        <fullName evidence="1">LANO_0B00980g1_1</fullName>
    </submittedName>
</protein>
<sequence>MAANSSNQLAIYERSLEREIDNKEYFLQQVTDALAKLKSSGPDTKLNSDQDLWIEFLGKPMFSPDRSDPIGLSLAFCENRTRLKTSREYLESDSLEPLREILATQESLNQGVQTLTTLLNQRLSENSPQLHDRQQDGPETRNSNLWRILHTLIENFVAIDLCPDGADSDLVAERMQNLMKRLIKRDESLTANDFEGNYSSGLYRLLLRSNCLCKSQDGSHIHLINFLDEF</sequence>
<name>A0A1G4IV23_9SACH</name>
<keyword evidence="2" id="KW-1185">Reference proteome</keyword>
<dbReference type="CDD" id="cd22646">
    <property type="entry name" value="MCM22_CTD"/>
    <property type="match status" value="1"/>
</dbReference>